<dbReference type="AlphaFoldDB" id="A0AA86VKS3"/>
<dbReference type="GO" id="GO:0004527">
    <property type="term" value="F:exonuclease activity"/>
    <property type="evidence" value="ECO:0007669"/>
    <property type="project" value="UniProtKB-KW"/>
</dbReference>
<organism evidence="9 10">
    <name type="scientific">Sphenostylis stenocarpa</name>
    <dbReference type="NCBI Taxonomy" id="92480"/>
    <lineage>
        <taxon>Eukaryota</taxon>
        <taxon>Viridiplantae</taxon>
        <taxon>Streptophyta</taxon>
        <taxon>Embryophyta</taxon>
        <taxon>Tracheophyta</taxon>
        <taxon>Spermatophyta</taxon>
        <taxon>Magnoliopsida</taxon>
        <taxon>eudicotyledons</taxon>
        <taxon>Gunneridae</taxon>
        <taxon>Pentapetalae</taxon>
        <taxon>rosids</taxon>
        <taxon>fabids</taxon>
        <taxon>Fabales</taxon>
        <taxon>Fabaceae</taxon>
        <taxon>Papilionoideae</taxon>
        <taxon>50 kb inversion clade</taxon>
        <taxon>NPAAA clade</taxon>
        <taxon>indigoferoid/millettioid clade</taxon>
        <taxon>Phaseoleae</taxon>
        <taxon>Sphenostylis</taxon>
    </lineage>
</organism>
<keyword evidence="6" id="KW-0539">Nucleus</keyword>
<evidence type="ECO:0000259" key="8">
    <source>
        <dbReference type="SMART" id="SM00479"/>
    </source>
</evidence>
<feature type="domain" description="Exonuclease" evidence="8">
    <location>
        <begin position="238"/>
        <end position="401"/>
    </location>
</feature>
<comment type="similarity">
    <text evidence="2">Belongs to the REXO1/REXO3 family.</text>
</comment>
<dbReference type="Pfam" id="PF00929">
    <property type="entry name" value="RNase_T"/>
    <property type="match status" value="1"/>
</dbReference>
<dbReference type="InterPro" id="IPR047021">
    <property type="entry name" value="REXO1/3/4-like"/>
</dbReference>
<dbReference type="EMBL" id="OY731405">
    <property type="protein sequence ID" value="CAJ1971977.1"/>
    <property type="molecule type" value="Genomic_DNA"/>
</dbReference>
<keyword evidence="3" id="KW-0540">Nuclease</keyword>
<evidence type="ECO:0000256" key="5">
    <source>
        <dbReference type="ARBA" id="ARBA00022839"/>
    </source>
</evidence>
<dbReference type="GO" id="GO:0003676">
    <property type="term" value="F:nucleic acid binding"/>
    <property type="evidence" value="ECO:0007669"/>
    <property type="project" value="InterPro"/>
</dbReference>
<feature type="region of interest" description="Disordered" evidence="7">
    <location>
        <begin position="18"/>
        <end position="39"/>
    </location>
</feature>
<dbReference type="InterPro" id="IPR012337">
    <property type="entry name" value="RNaseH-like_sf"/>
</dbReference>
<dbReference type="SMART" id="SM00479">
    <property type="entry name" value="EXOIII"/>
    <property type="match status" value="1"/>
</dbReference>
<proteinExistence type="inferred from homology"/>
<reference evidence="9" key="1">
    <citation type="submission" date="2023-10" db="EMBL/GenBank/DDBJ databases">
        <authorList>
            <person name="Domelevo Entfellner J.-B."/>
        </authorList>
    </citation>
    <scope>NUCLEOTIDE SEQUENCE</scope>
</reference>
<dbReference type="Proteomes" id="UP001189624">
    <property type="component" value="Chromosome 8"/>
</dbReference>
<sequence length="401" mass="45681">MKTPRNVEDEHYMNFRSKRQYRVGTHSEQTKRNKNHSPSYQNQALAEHTETMDSSETPYASQDKADVVFNPKYDLTLENIQELFLTLVWGEGLMPPWVSIENKHLITKVVMLYIPGLDQDMFLLRSTLLPSLRKFCDKTKSILSHGVRDKMQPIDELLTCRVKIRDNDSSDMEKPALTSHQEECDTDGPSFTELTKDIPFPVTFYTLTEQEREDHGYSHSKPGFLSTMPAPSGSPFYEMLALDCEMCLTSEGFELARITLVDIKGQACTEFVLLDKLVKPSNPIIDYCTRYSGITPEMLDGVTTSLKDIQEEFLKFVCKETILVGHSMENDLRVLKISHEVVMDTAVLYGDPRGAFYKSSLRSLAKHNLARTIQQSENGHDSIEDARAALDLALLMIRYGK</sequence>
<evidence type="ECO:0000256" key="7">
    <source>
        <dbReference type="SAM" id="MobiDB-lite"/>
    </source>
</evidence>
<dbReference type="FunFam" id="3.30.420.10:FF:000019">
    <property type="entry name" value="RNA exonuclease NEF-sp"/>
    <property type="match status" value="1"/>
</dbReference>
<dbReference type="InterPro" id="IPR013520">
    <property type="entry name" value="Ribonucl_H"/>
</dbReference>
<keyword evidence="5" id="KW-0269">Exonuclease</keyword>
<dbReference type="SUPFAM" id="SSF53098">
    <property type="entry name" value="Ribonuclease H-like"/>
    <property type="match status" value="1"/>
</dbReference>
<dbReference type="PANTHER" id="PTHR12801">
    <property type="entry name" value="RNA EXONUCLEASE REXO1 / RECO3 FAMILY MEMBER-RELATED"/>
    <property type="match status" value="1"/>
</dbReference>
<dbReference type="InterPro" id="IPR036397">
    <property type="entry name" value="RNaseH_sf"/>
</dbReference>
<evidence type="ECO:0000256" key="4">
    <source>
        <dbReference type="ARBA" id="ARBA00022801"/>
    </source>
</evidence>
<keyword evidence="10" id="KW-1185">Reference proteome</keyword>
<comment type="subcellular location">
    <subcellularLocation>
        <location evidence="1">Nucleus</location>
    </subcellularLocation>
</comment>
<evidence type="ECO:0000313" key="10">
    <source>
        <dbReference type="Proteomes" id="UP001189624"/>
    </source>
</evidence>
<dbReference type="Gramene" id="rna-AYBTSS11_LOCUS23988">
    <property type="protein sequence ID" value="CAJ1971977.1"/>
    <property type="gene ID" value="gene-AYBTSS11_LOCUS23988"/>
</dbReference>
<dbReference type="GO" id="GO:0005634">
    <property type="term" value="C:nucleus"/>
    <property type="evidence" value="ECO:0007669"/>
    <property type="project" value="UniProtKB-SubCell"/>
</dbReference>
<evidence type="ECO:0000256" key="1">
    <source>
        <dbReference type="ARBA" id="ARBA00004123"/>
    </source>
</evidence>
<evidence type="ECO:0000256" key="2">
    <source>
        <dbReference type="ARBA" id="ARBA00006357"/>
    </source>
</evidence>
<keyword evidence="4" id="KW-0378">Hydrolase</keyword>
<accession>A0AA86VKS3</accession>
<dbReference type="Gene3D" id="3.30.420.10">
    <property type="entry name" value="Ribonuclease H-like superfamily/Ribonuclease H"/>
    <property type="match status" value="1"/>
</dbReference>
<dbReference type="CDD" id="cd06145">
    <property type="entry name" value="REX1_like"/>
    <property type="match status" value="1"/>
</dbReference>
<evidence type="ECO:0000256" key="3">
    <source>
        <dbReference type="ARBA" id="ARBA00022722"/>
    </source>
</evidence>
<gene>
    <name evidence="9" type="ORF">AYBTSS11_LOCUS23988</name>
</gene>
<protein>
    <recommendedName>
        <fullName evidence="8">Exonuclease domain-containing protein</fullName>
    </recommendedName>
</protein>
<dbReference type="InterPro" id="IPR034922">
    <property type="entry name" value="REX1-like_exo"/>
</dbReference>
<name>A0AA86VKS3_9FABA</name>
<evidence type="ECO:0000256" key="6">
    <source>
        <dbReference type="ARBA" id="ARBA00023242"/>
    </source>
</evidence>
<evidence type="ECO:0000313" key="9">
    <source>
        <dbReference type="EMBL" id="CAJ1971977.1"/>
    </source>
</evidence>
<dbReference type="PANTHER" id="PTHR12801:SF157">
    <property type="entry name" value="SMALL RNA DEGRADING NUCLEASE 5"/>
    <property type="match status" value="1"/>
</dbReference>